<keyword evidence="2" id="KW-1133">Transmembrane helix</keyword>
<gene>
    <name evidence="3" type="ORF">AcetOrient_orf01114</name>
</gene>
<name>A0A2Z5ZFG4_9PROT</name>
<reference evidence="3 4" key="1">
    <citation type="submission" date="2018-02" db="EMBL/GenBank/DDBJ databases">
        <title>Acetobacter orientalis genome.</title>
        <authorList>
            <person name="Nakashima N."/>
            <person name="Tamura T."/>
        </authorList>
    </citation>
    <scope>NUCLEOTIDE SEQUENCE [LARGE SCALE GENOMIC DNA]</scope>
    <source>
        <strain evidence="3 4">FAN1</strain>
    </source>
</reference>
<dbReference type="KEGG" id="aot:AcetOri_orf01114"/>
<accession>A0A2Z5ZFG4</accession>
<evidence type="ECO:0000256" key="1">
    <source>
        <dbReference type="SAM" id="MobiDB-lite"/>
    </source>
</evidence>
<evidence type="ECO:0000313" key="4">
    <source>
        <dbReference type="Proteomes" id="UP000270034"/>
    </source>
</evidence>
<dbReference type="AlphaFoldDB" id="A0A2Z5ZFG4"/>
<evidence type="ECO:0000256" key="2">
    <source>
        <dbReference type="SAM" id="Phobius"/>
    </source>
</evidence>
<protein>
    <submittedName>
        <fullName evidence="3">AI-2E family transporter</fullName>
    </submittedName>
</protein>
<proteinExistence type="predicted"/>
<dbReference type="Proteomes" id="UP000270034">
    <property type="component" value="Chromosome"/>
</dbReference>
<dbReference type="EMBL" id="AP018515">
    <property type="protein sequence ID" value="BBC79119.1"/>
    <property type="molecule type" value="Genomic_DNA"/>
</dbReference>
<feature type="transmembrane region" description="Helical" evidence="2">
    <location>
        <begin position="35"/>
        <end position="60"/>
    </location>
</feature>
<sequence>MSETTNQTKPAGPPRCTLVKASHRSRRGQEVARNVLALFILAIALYTIQGFMPALVWGVYLPWQHGRFTHGRKLPGPRLQKGRSCPFCLL</sequence>
<keyword evidence="2" id="KW-0472">Membrane</keyword>
<evidence type="ECO:0000313" key="3">
    <source>
        <dbReference type="EMBL" id="BBC79119.1"/>
    </source>
</evidence>
<feature type="region of interest" description="Disordered" evidence="1">
    <location>
        <begin position="1"/>
        <end position="23"/>
    </location>
</feature>
<organism evidence="3 4">
    <name type="scientific">Acetobacter orientalis</name>
    <dbReference type="NCBI Taxonomy" id="146474"/>
    <lineage>
        <taxon>Bacteria</taxon>
        <taxon>Pseudomonadati</taxon>
        <taxon>Pseudomonadota</taxon>
        <taxon>Alphaproteobacteria</taxon>
        <taxon>Acetobacterales</taxon>
        <taxon>Acetobacteraceae</taxon>
        <taxon>Acetobacter</taxon>
    </lineage>
</organism>
<keyword evidence="2" id="KW-0812">Transmembrane</keyword>